<gene>
    <name evidence="2" type="ORF">KSP40_PGU022186</name>
</gene>
<feature type="region of interest" description="Disordered" evidence="1">
    <location>
        <begin position="1"/>
        <end position="29"/>
    </location>
</feature>
<name>A0ABR2MAM9_9ASPA</name>
<evidence type="ECO:0000313" key="2">
    <source>
        <dbReference type="EMBL" id="KAK8960956.1"/>
    </source>
</evidence>
<reference evidence="2 3" key="1">
    <citation type="journal article" date="2022" name="Nat. Plants">
        <title>Genomes of leafy and leafless Platanthera orchids illuminate the evolution of mycoheterotrophy.</title>
        <authorList>
            <person name="Li M.H."/>
            <person name="Liu K.W."/>
            <person name="Li Z."/>
            <person name="Lu H.C."/>
            <person name="Ye Q.L."/>
            <person name="Zhang D."/>
            <person name="Wang J.Y."/>
            <person name="Li Y.F."/>
            <person name="Zhong Z.M."/>
            <person name="Liu X."/>
            <person name="Yu X."/>
            <person name="Liu D.K."/>
            <person name="Tu X.D."/>
            <person name="Liu B."/>
            <person name="Hao Y."/>
            <person name="Liao X.Y."/>
            <person name="Jiang Y.T."/>
            <person name="Sun W.H."/>
            <person name="Chen J."/>
            <person name="Chen Y.Q."/>
            <person name="Ai Y."/>
            <person name="Zhai J.W."/>
            <person name="Wu S.S."/>
            <person name="Zhou Z."/>
            <person name="Hsiao Y.Y."/>
            <person name="Wu W.L."/>
            <person name="Chen Y.Y."/>
            <person name="Lin Y.F."/>
            <person name="Hsu J.L."/>
            <person name="Li C.Y."/>
            <person name="Wang Z.W."/>
            <person name="Zhao X."/>
            <person name="Zhong W.Y."/>
            <person name="Ma X.K."/>
            <person name="Ma L."/>
            <person name="Huang J."/>
            <person name="Chen G.Z."/>
            <person name="Huang M.Z."/>
            <person name="Huang L."/>
            <person name="Peng D.H."/>
            <person name="Luo Y.B."/>
            <person name="Zou S.Q."/>
            <person name="Chen S.P."/>
            <person name="Lan S."/>
            <person name="Tsai W.C."/>
            <person name="Van de Peer Y."/>
            <person name="Liu Z.J."/>
        </authorList>
    </citation>
    <scope>NUCLEOTIDE SEQUENCE [LARGE SCALE GENOMIC DNA]</scope>
    <source>
        <strain evidence="2">Lor288</strain>
    </source>
</reference>
<evidence type="ECO:0000256" key="1">
    <source>
        <dbReference type="SAM" id="MobiDB-lite"/>
    </source>
</evidence>
<protein>
    <submittedName>
        <fullName evidence="2">Uncharacterized protein</fullName>
    </submittedName>
</protein>
<sequence>MKSDRSLIKSIKHYRDQEKDAKFDSSPSQIEYPGRKSIAKSKQVIYIKCNHYQTNHRVTNIHCAMMKSQCIEVLRNESFFVRPPTIINANYNCLVRRQKLGKSPTSTPGTFFKPDDHPFSDDGDIRLLRDRCHAKHPQRPRAAKLYPNFGEQTETEFPKITPSNLNCRLLLSNEDHEMTCRSPALLNLKRAVSTSQILSVRLMPNISTCDTLQLLLFSVRRRSNRSIREFNGRDAPLLDETVSFTAVEKIELGEPLSEGKTEKTKARVLHSDGFPFPSRRCMFLI</sequence>
<feature type="compositionally biased region" description="Basic and acidic residues" evidence="1">
    <location>
        <begin position="1"/>
        <end position="23"/>
    </location>
</feature>
<comment type="caution">
    <text evidence="2">The sequence shown here is derived from an EMBL/GenBank/DDBJ whole genome shotgun (WGS) entry which is preliminary data.</text>
</comment>
<dbReference type="EMBL" id="JBBWWR010000010">
    <property type="protein sequence ID" value="KAK8960956.1"/>
    <property type="molecule type" value="Genomic_DNA"/>
</dbReference>
<organism evidence="2 3">
    <name type="scientific">Platanthera guangdongensis</name>
    <dbReference type="NCBI Taxonomy" id="2320717"/>
    <lineage>
        <taxon>Eukaryota</taxon>
        <taxon>Viridiplantae</taxon>
        <taxon>Streptophyta</taxon>
        <taxon>Embryophyta</taxon>
        <taxon>Tracheophyta</taxon>
        <taxon>Spermatophyta</taxon>
        <taxon>Magnoliopsida</taxon>
        <taxon>Liliopsida</taxon>
        <taxon>Asparagales</taxon>
        <taxon>Orchidaceae</taxon>
        <taxon>Orchidoideae</taxon>
        <taxon>Orchideae</taxon>
        <taxon>Orchidinae</taxon>
        <taxon>Platanthera</taxon>
    </lineage>
</organism>
<proteinExistence type="predicted"/>
<evidence type="ECO:0000313" key="3">
    <source>
        <dbReference type="Proteomes" id="UP001412067"/>
    </source>
</evidence>
<dbReference type="Proteomes" id="UP001412067">
    <property type="component" value="Unassembled WGS sequence"/>
</dbReference>
<accession>A0ABR2MAM9</accession>
<keyword evidence="3" id="KW-1185">Reference proteome</keyword>